<feature type="signal peptide" evidence="2">
    <location>
        <begin position="1"/>
        <end position="22"/>
    </location>
</feature>
<sequence>SPMFVFGLRFLAIGVLASVVGAQTVQLHNCAKMILITGKFWPCIVWQRPLANTTAAPSITSSSSTEAPTTTTTEEVSVLIETTSSIPSTTQEATKRMGKTTRRVVPTTTVEETTIGTTRRIPSTTERSTTEERMTEETATEPSTSTQRTTTEKKARRVKGMRGVSESTTTMRTTERATTEEEKSEEEEEENENATTERTTTVNIPTTTTEDVEIKVVTKKGKESSSSNEESVELEELIGVAQSTTPPPYFVTLLTDRSRDEFYRIAKNPFLTKAELLYRIRRWATRQPNLVREAIFDIEHELIRQQSSVRKEAAAILEALPLAFTQYTNIRDNVALTKQEEQEDFDSLFKAMPRKTAKTLRYVLMMAGDSMEAKKEEQKLRRFSLHSFRSTIRDTLG</sequence>
<dbReference type="Pfam" id="PF02520">
    <property type="entry name" value="ANIS5_cation-bd"/>
    <property type="match status" value="1"/>
</dbReference>
<dbReference type="PANTHER" id="PTHR21593">
    <property type="entry name" value="PRION-LIKE- Q/N-RICH -DOMAIN-BEARING PROTEIN PROTEIN"/>
    <property type="match status" value="1"/>
</dbReference>
<proteinExistence type="predicted"/>
<feature type="domain" description="SXP/RAL-2 family protein Ani s 5-like cation-binding" evidence="3">
    <location>
        <begin position="258"/>
        <end position="363"/>
    </location>
</feature>
<feature type="compositionally biased region" description="Low complexity" evidence="1">
    <location>
        <begin position="140"/>
        <end position="149"/>
    </location>
</feature>
<evidence type="ECO:0000313" key="5">
    <source>
        <dbReference type="Proteomes" id="UP001432322"/>
    </source>
</evidence>
<dbReference type="InterPro" id="IPR003677">
    <property type="entry name" value="ANIS5_cation-bd"/>
</dbReference>
<feature type="compositionally biased region" description="Low complexity" evidence="1">
    <location>
        <begin position="118"/>
        <end position="127"/>
    </location>
</feature>
<comment type="caution">
    <text evidence="4">The sequence shown here is derived from an EMBL/GenBank/DDBJ whole genome shotgun (WGS) entry which is preliminary data.</text>
</comment>
<protein>
    <recommendedName>
        <fullName evidence="3">SXP/RAL-2 family protein Ani s 5-like cation-binding domain-containing protein</fullName>
    </recommendedName>
</protein>
<feature type="compositionally biased region" description="Acidic residues" evidence="1">
    <location>
        <begin position="182"/>
        <end position="192"/>
    </location>
</feature>
<keyword evidence="5" id="KW-1185">Reference proteome</keyword>
<dbReference type="AlphaFoldDB" id="A0AAV5VYR1"/>
<gene>
    <name evidence="4" type="ORF">PFISCL1PPCAC_14810</name>
</gene>
<dbReference type="Proteomes" id="UP001432322">
    <property type="component" value="Unassembled WGS sequence"/>
</dbReference>
<evidence type="ECO:0000259" key="3">
    <source>
        <dbReference type="Pfam" id="PF02520"/>
    </source>
</evidence>
<feature type="chain" id="PRO_5043988977" description="SXP/RAL-2 family protein Ani s 5-like cation-binding domain-containing protein" evidence="2">
    <location>
        <begin position="23"/>
        <end position="397"/>
    </location>
</feature>
<evidence type="ECO:0000256" key="1">
    <source>
        <dbReference type="SAM" id="MobiDB-lite"/>
    </source>
</evidence>
<organism evidence="4 5">
    <name type="scientific">Pristionchus fissidentatus</name>
    <dbReference type="NCBI Taxonomy" id="1538716"/>
    <lineage>
        <taxon>Eukaryota</taxon>
        <taxon>Metazoa</taxon>
        <taxon>Ecdysozoa</taxon>
        <taxon>Nematoda</taxon>
        <taxon>Chromadorea</taxon>
        <taxon>Rhabditida</taxon>
        <taxon>Rhabditina</taxon>
        <taxon>Diplogasteromorpha</taxon>
        <taxon>Diplogasteroidea</taxon>
        <taxon>Neodiplogasteridae</taxon>
        <taxon>Pristionchus</taxon>
    </lineage>
</organism>
<dbReference type="InterPro" id="IPR052823">
    <property type="entry name" value="SXP/RAL-2_related"/>
</dbReference>
<evidence type="ECO:0000256" key="2">
    <source>
        <dbReference type="SAM" id="SignalP"/>
    </source>
</evidence>
<keyword evidence="2" id="KW-0732">Signal</keyword>
<accession>A0AAV5VYR1</accession>
<name>A0AAV5VYR1_9BILA</name>
<dbReference type="PANTHER" id="PTHR21593:SF36">
    <property type="entry name" value="DUF148 DOMAIN-CONTAINING PROTEIN-RELATED"/>
    <property type="match status" value="1"/>
</dbReference>
<dbReference type="EMBL" id="BTSY01000004">
    <property type="protein sequence ID" value="GMT23513.1"/>
    <property type="molecule type" value="Genomic_DNA"/>
</dbReference>
<feature type="region of interest" description="Disordered" evidence="1">
    <location>
        <begin position="118"/>
        <end position="200"/>
    </location>
</feature>
<feature type="non-terminal residue" evidence="4">
    <location>
        <position position="1"/>
    </location>
</feature>
<reference evidence="4" key="1">
    <citation type="submission" date="2023-10" db="EMBL/GenBank/DDBJ databases">
        <title>Genome assembly of Pristionchus species.</title>
        <authorList>
            <person name="Yoshida K."/>
            <person name="Sommer R.J."/>
        </authorList>
    </citation>
    <scope>NUCLEOTIDE SEQUENCE</scope>
    <source>
        <strain evidence="4">RS5133</strain>
    </source>
</reference>
<evidence type="ECO:0000313" key="4">
    <source>
        <dbReference type="EMBL" id="GMT23513.1"/>
    </source>
</evidence>